<dbReference type="EMBL" id="JAHHUM010002428">
    <property type="protein sequence ID" value="KAK5603595.1"/>
    <property type="molecule type" value="Genomic_DNA"/>
</dbReference>
<comment type="caution">
    <text evidence="1">The sequence shown here is derived from an EMBL/GenBank/DDBJ whole genome shotgun (WGS) entry which is preliminary data.</text>
</comment>
<organism evidence="1 2">
    <name type="scientific">Crenichthys baileyi</name>
    <name type="common">White River springfish</name>
    <dbReference type="NCBI Taxonomy" id="28760"/>
    <lineage>
        <taxon>Eukaryota</taxon>
        <taxon>Metazoa</taxon>
        <taxon>Chordata</taxon>
        <taxon>Craniata</taxon>
        <taxon>Vertebrata</taxon>
        <taxon>Euteleostomi</taxon>
        <taxon>Actinopterygii</taxon>
        <taxon>Neopterygii</taxon>
        <taxon>Teleostei</taxon>
        <taxon>Neoteleostei</taxon>
        <taxon>Acanthomorphata</taxon>
        <taxon>Ovalentaria</taxon>
        <taxon>Atherinomorphae</taxon>
        <taxon>Cyprinodontiformes</taxon>
        <taxon>Goodeidae</taxon>
        <taxon>Crenichthys</taxon>
    </lineage>
</organism>
<accession>A0AAV9R6D8</accession>
<protein>
    <recommendedName>
        <fullName evidence="3">Ig-like domain-containing protein</fullName>
    </recommendedName>
</protein>
<gene>
    <name evidence="1" type="ORF">CRENBAI_004122</name>
</gene>
<sequence length="88" mass="9179">MGSVCLHSQSIVEDAPLYFPSSFADPAAPGSGVGETTVSDSHSAEVRSGSLNYTCTLDSLTPAAWTWTLFHVSLCIVISPAADGEMTE</sequence>
<evidence type="ECO:0000313" key="2">
    <source>
        <dbReference type="Proteomes" id="UP001311232"/>
    </source>
</evidence>
<reference evidence="1 2" key="1">
    <citation type="submission" date="2021-06" db="EMBL/GenBank/DDBJ databases">
        <authorList>
            <person name="Palmer J.M."/>
        </authorList>
    </citation>
    <scope>NUCLEOTIDE SEQUENCE [LARGE SCALE GENOMIC DNA]</scope>
    <source>
        <strain evidence="1 2">MEX-2019</strain>
        <tissue evidence="1">Muscle</tissue>
    </source>
</reference>
<keyword evidence="2" id="KW-1185">Reference proteome</keyword>
<proteinExistence type="predicted"/>
<evidence type="ECO:0000313" key="1">
    <source>
        <dbReference type="EMBL" id="KAK5603595.1"/>
    </source>
</evidence>
<name>A0AAV9R6D8_9TELE</name>
<feature type="non-terminal residue" evidence="1">
    <location>
        <position position="88"/>
    </location>
</feature>
<dbReference type="Proteomes" id="UP001311232">
    <property type="component" value="Unassembled WGS sequence"/>
</dbReference>
<dbReference type="AlphaFoldDB" id="A0AAV9R6D8"/>
<evidence type="ECO:0008006" key="3">
    <source>
        <dbReference type="Google" id="ProtNLM"/>
    </source>
</evidence>